<keyword evidence="3" id="KW-1185">Reference proteome</keyword>
<organism evidence="2 3">
    <name type="scientific">Marisediminitalea aggregata</name>
    <dbReference type="NCBI Taxonomy" id="634436"/>
    <lineage>
        <taxon>Bacteria</taxon>
        <taxon>Pseudomonadati</taxon>
        <taxon>Pseudomonadota</taxon>
        <taxon>Gammaproteobacteria</taxon>
        <taxon>Alteromonadales</taxon>
        <taxon>Alteromonadaceae</taxon>
        <taxon>Marisediminitalea</taxon>
    </lineage>
</organism>
<dbReference type="AlphaFoldDB" id="A0A1M5HJQ0"/>
<evidence type="ECO:0000313" key="2">
    <source>
        <dbReference type="EMBL" id="SHG16193.1"/>
    </source>
</evidence>
<dbReference type="RefSeq" id="WP_073320160.1">
    <property type="nucleotide sequence ID" value="NZ_FQWD01000002.1"/>
</dbReference>
<sequence length="537" mass="62633">MIIKKFGFGNSKEAFILDELKENLNIIFSDDNNKGKTICLQSLFFSLGNNPIFPESFNYKEYYHYVVVKTNKKTIEIIRKENTFCTIADGAFRFFSSQAEFKLFFSENIYPLPEILHKDRIKKPDLELFHQLNFVGQDKRNTSTIFNTGFYSKSDFVNLLYSVVGIYGIEGNSDDRNKLTSEISGIKEKIKKLNKEIERLDKNSKILENVKLSMSRNSFTILEEQIEKTNKETSELTKERNKFLRQKTNNTNLIKELKSLNRNLDLGKVQCLDCGSLNINYKVRNISFDISNKGVRDSIIKSIENDTNIIIEELERVESDIEENKQKVDELLEDSTPEARDYFLFKGEVVESGKLDKEIKSLQEELRSKESILEKNKNFNIEVKEKQNSFMNSLIEEMNRIYKLVDPIGKLTFRDLFTKRNENYSGSSEQEFYFSKTLAVAKLTGHGLPIVIDSFRDRELSTEKEIKMLEIFERIDNQVIITSTLKKEEYNEAGRYQSYKDVLAIDFSQIEPFKILSQNVSGRFIEILKEFNILIDE</sequence>
<dbReference type="InterPro" id="IPR027417">
    <property type="entry name" value="P-loop_NTPase"/>
</dbReference>
<dbReference type="OrthoDB" id="6397230at2"/>
<dbReference type="Proteomes" id="UP000184520">
    <property type="component" value="Unassembled WGS sequence"/>
</dbReference>
<feature type="coiled-coil region" evidence="1">
    <location>
        <begin position="300"/>
        <end position="372"/>
    </location>
</feature>
<evidence type="ECO:0000313" key="3">
    <source>
        <dbReference type="Proteomes" id="UP000184520"/>
    </source>
</evidence>
<accession>A0A1M5HJQ0</accession>
<evidence type="ECO:0000256" key="1">
    <source>
        <dbReference type="SAM" id="Coils"/>
    </source>
</evidence>
<reference evidence="3" key="1">
    <citation type="submission" date="2016-11" db="EMBL/GenBank/DDBJ databases">
        <authorList>
            <person name="Varghese N."/>
            <person name="Submissions S."/>
        </authorList>
    </citation>
    <scope>NUCLEOTIDE SEQUENCE [LARGE SCALE GENOMIC DNA]</scope>
    <source>
        <strain evidence="3">CGMCC 1.8995</strain>
    </source>
</reference>
<evidence type="ECO:0008006" key="4">
    <source>
        <dbReference type="Google" id="ProtNLM"/>
    </source>
</evidence>
<dbReference type="EMBL" id="FQWD01000002">
    <property type="protein sequence ID" value="SHG16193.1"/>
    <property type="molecule type" value="Genomic_DNA"/>
</dbReference>
<dbReference type="STRING" id="634436.SAMN05216361_1501"/>
<gene>
    <name evidence="2" type="ORF">SAMN05216361_1501</name>
</gene>
<keyword evidence="1" id="KW-0175">Coiled coil</keyword>
<dbReference type="Gene3D" id="3.40.50.300">
    <property type="entry name" value="P-loop containing nucleotide triphosphate hydrolases"/>
    <property type="match status" value="1"/>
</dbReference>
<protein>
    <recommendedName>
        <fullName evidence="4">AAA domain-containing protein</fullName>
    </recommendedName>
</protein>
<proteinExistence type="predicted"/>
<name>A0A1M5HJQ0_9ALTE</name>
<feature type="coiled-coil region" evidence="1">
    <location>
        <begin position="176"/>
        <end position="246"/>
    </location>
</feature>